<dbReference type="EMBL" id="CM043782">
    <property type="protein sequence ID" value="KAI4835175.1"/>
    <property type="molecule type" value="Genomic_DNA"/>
</dbReference>
<name>A0ACB9Y3R5_PLABR</name>
<reference evidence="1" key="1">
    <citation type="submission" date="2022-06" db="EMBL/GenBank/DDBJ databases">
        <title>The First Complete Genome of the Simian Malaria Parasite Plasmodium brasilianum.</title>
        <authorList>
            <person name="Bajic M."/>
            <person name="Ravishankar S."/>
        </authorList>
    </citation>
    <scope>NUCLEOTIDE SEQUENCE</scope>
    <source>
        <strain evidence="1">Bolivian I</strain>
    </source>
</reference>
<sequence length="105" mass="12658">MNKTFRNFLRILNVQEKTTLDRNVLNELKNWGKGKTLKNDEILNEYVTYRHVLNDYTNILHECKAQQRDEKKEKKIEDVANYVGAFKNYKIRNMKYFNLLVDLSI</sequence>
<proteinExistence type="predicted"/>
<evidence type="ECO:0000313" key="1">
    <source>
        <dbReference type="EMBL" id="KAI4835175.1"/>
    </source>
</evidence>
<accession>A0ACB9Y3R5</accession>
<protein>
    <submittedName>
        <fullName evidence="1">Uncharacterized protein</fullName>
    </submittedName>
</protein>
<dbReference type="Proteomes" id="UP001056978">
    <property type="component" value="Chromosome 14"/>
</dbReference>
<evidence type="ECO:0000313" key="2">
    <source>
        <dbReference type="Proteomes" id="UP001056978"/>
    </source>
</evidence>
<comment type="caution">
    <text evidence="1">The sequence shown here is derived from an EMBL/GenBank/DDBJ whole genome shotgun (WGS) entry which is preliminary data.</text>
</comment>
<organism evidence="1 2">
    <name type="scientific">Plasmodium brasilianum</name>
    <dbReference type="NCBI Taxonomy" id="5824"/>
    <lineage>
        <taxon>Eukaryota</taxon>
        <taxon>Sar</taxon>
        <taxon>Alveolata</taxon>
        <taxon>Apicomplexa</taxon>
        <taxon>Aconoidasida</taxon>
        <taxon>Haemosporida</taxon>
        <taxon>Plasmodiidae</taxon>
        <taxon>Plasmodium</taxon>
        <taxon>Plasmodium (Plasmodium)</taxon>
    </lineage>
</organism>
<keyword evidence="2" id="KW-1185">Reference proteome</keyword>
<gene>
    <name evidence="1" type="ORF">MKS88_005862</name>
</gene>